<name>A0AAV0B030_PHAPC</name>
<keyword evidence="4" id="KW-1185">Reference proteome</keyword>
<dbReference type="EMBL" id="CALTRL010001871">
    <property type="protein sequence ID" value="CAH7674000.1"/>
    <property type="molecule type" value="Genomic_DNA"/>
</dbReference>
<feature type="coiled-coil region" evidence="1">
    <location>
        <begin position="116"/>
        <end position="143"/>
    </location>
</feature>
<feature type="compositionally biased region" description="Basic and acidic residues" evidence="2">
    <location>
        <begin position="11"/>
        <end position="26"/>
    </location>
</feature>
<reference evidence="3" key="1">
    <citation type="submission" date="2022-06" db="EMBL/GenBank/DDBJ databases">
        <authorList>
            <consortium name="SYNGENTA / RWTH Aachen University"/>
        </authorList>
    </citation>
    <scope>NUCLEOTIDE SEQUENCE</scope>
</reference>
<proteinExistence type="predicted"/>
<evidence type="ECO:0008006" key="5">
    <source>
        <dbReference type="Google" id="ProtNLM"/>
    </source>
</evidence>
<evidence type="ECO:0000313" key="4">
    <source>
        <dbReference type="Proteomes" id="UP001153365"/>
    </source>
</evidence>
<feature type="region of interest" description="Disordered" evidence="2">
    <location>
        <begin position="1"/>
        <end position="65"/>
    </location>
</feature>
<keyword evidence="1" id="KW-0175">Coiled coil</keyword>
<sequence>MKGFMTQTWDIPDRPKPGRKPKEPRTKPTSNISTKTLNVPKAASVNVEKSSKRSSSKTASGMMSQTSVIPSLKKSFVVEDTAPQSLQQAYINSLEQKIETLKNHQTEQTLYYKCLASQSNEKLTELENEKNVLKSQAGILRAEVLRLRKRIKQLTDSIQPILIDDPPPEGIGKKTMRKKINEDSLGSDTTRSSSAKRLRNESDLINSEGNQISSDALKINSHVVAPVQKSMSNVGSFSSGLKQLGPNRRIPNFTSNDIDCGLCTSELDCVCRQVGLKPTIPNVQISESDIDSCLAVPILRPPSNSNIKLWTVISEDTQDIAGSPNGKDLENQTKVSMGCSGDPKDCPACRDDDFGRAFCTALRNSTSSLSKEFKETKKSQAKKARSDAVVDAYTTIPCCGEPELCGSQNCFDEPGELNISCSDAWRQLKAHPNIGFANLQLLADVVARKSMNSNDDEEKNFFQKPCSSVNKKSDRNVEEEKESWELSPHNTLSTVFENKNHNPEAQVFLQGGSSQILKESKSDLKPRKVVKYVNKKSLNEAMLMLDRAVA</sequence>
<accession>A0AAV0B030</accession>
<evidence type="ECO:0000256" key="2">
    <source>
        <dbReference type="SAM" id="MobiDB-lite"/>
    </source>
</evidence>
<protein>
    <recommendedName>
        <fullName evidence="5">Hap4 transcription factor heteromerisation domain-containing protein</fullName>
    </recommendedName>
</protein>
<evidence type="ECO:0000313" key="3">
    <source>
        <dbReference type="EMBL" id="CAH7674000.1"/>
    </source>
</evidence>
<evidence type="ECO:0000256" key="1">
    <source>
        <dbReference type="SAM" id="Coils"/>
    </source>
</evidence>
<feature type="compositionally biased region" description="Polar residues" evidence="2">
    <location>
        <begin position="184"/>
        <end position="195"/>
    </location>
</feature>
<organism evidence="3 4">
    <name type="scientific">Phakopsora pachyrhizi</name>
    <name type="common">Asian soybean rust disease fungus</name>
    <dbReference type="NCBI Taxonomy" id="170000"/>
    <lineage>
        <taxon>Eukaryota</taxon>
        <taxon>Fungi</taxon>
        <taxon>Dikarya</taxon>
        <taxon>Basidiomycota</taxon>
        <taxon>Pucciniomycotina</taxon>
        <taxon>Pucciniomycetes</taxon>
        <taxon>Pucciniales</taxon>
        <taxon>Phakopsoraceae</taxon>
        <taxon>Phakopsora</taxon>
    </lineage>
</organism>
<dbReference type="AlphaFoldDB" id="A0AAV0B030"/>
<gene>
    <name evidence="3" type="ORF">PPACK8108_LOCUS8896</name>
</gene>
<feature type="region of interest" description="Disordered" evidence="2">
    <location>
        <begin position="163"/>
        <end position="205"/>
    </location>
</feature>
<dbReference type="Proteomes" id="UP001153365">
    <property type="component" value="Unassembled WGS sequence"/>
</dbReference>
<comment type="caution">
    <text evidence="3">The sequence shown here is derived from an EMBL/GenBank/DDBJ whole genome shotgun (WGS) entry which is preliminary data.</text>
</comment>